<dbReference type="AlphaFoldDB" id="A0AAD2HNV4"/>
<keyword evidence="3" id="KW-1185">Reference proteome</keyword>
<gene>
    <name evidence="2" type="ORF">MYCIT1_LOCUS26442</name>
</gene>
<feature type="non-terminal residue" evidence="2">
    <location>
        <position position="1"/>
    </location>
</feature>
<feature type="region of interest" description="Disordered" evidence="1">
    <location>
        <begin position="1"/>
        <end position="21"/>
    </location>
</feature>
<name>A0AAD2HNV4_9AGAR</name>
<reference evidence="2" key="1">
    <citation type="submission" date="2023-11" db="EMBL/GenBank/DDBJ databases">
        <authorList>
            <person name="De Vega J J."/>
            <person name="De Vega J J."/>
        </authorList>
    </citation>
    <scope>NUCLEOTIDE SEQUENCE</scope>
</reference>
<comment type="caution">
    <text evidence="2">The sequence shown here is derived from an EMBL/GenBank/DDBJ whole genome shotgun (WGS) entry which is preliminary data.</text>
</comment>
<feature type="compositionally biased region" description="Polar residues" evidence="1">
    <location>
        <begin position="1"/>
        <end position="10"/>
    </location>
</feature>
<accession>A0AAD2HNV4</accession>
<organism evidence="2 3">
    <name type="scientific">Mycena citricolor</name>
    <dbReference type="NCBI Taxonomy" id="2018698"/>
    <lineage>
        <taxon>Eukaryota</taxon>
        <taxon>Fungi</taxon>
        <taxon>Dikarya</taxon>
        <taxon>Basidiomycota</taxon>
        <taxon>Agaricomycotina</taxon>
        <taxon>Agaricomycetes</taxon>
        <taxon>Agaricomycetidae</taxon>
        <taxon>Agaricales</taxon>
        <taxon>Marasmiineae</taxon>
        <taxon>Mycenaceae</taxon>
        <taxon>Mycena</taxon>
    </lineage>
</organism>
<dbReference type="Proteomes" id="UP001295794">
    <property type="component" value="Unassembled WGS sequence"/>
</dbReference>
<proteinExistence type="predicted"/>
<protein>
    <submittedName>
        <fullName evidence="2">Uncharacterized protein</fullName>
    </submittedName>
</protein>
<sequence>IDSQIPSTSLGVLDEDPVSGENITVPCPPTFDIPYRAERPPADITRISPWLDNLPMMTVQRIIHLIFPDTLSWEFRLETDFDVDGKLFRQFVWTKTLPEEETIPAEVSRKSLVVAFQPPWILSEQDIKDFAACRTVSRGSGADGSTDHPCSFPHSAWKETHFQPNLRSRENLGQDLGQLCSPKYPILHPHFLHALGIRGLLSRLDQCFCDWGDKI</sequence>
<dbReference type="EMBL" id="CAVNYO010000419">
    <property type="protein sequence ID" value="CAK5277427.1"/>
    <property type="molecule type" value="Genomic_DNA"/>
</dbReference>
<evidence type="ECO:0000313" key="3">
    <source>
        <dbReference type="Proteomes" id="UP001295794"/>
    </source>
</evidence>
<evidence type="ECO:0000256" key="1">
    <source>
        <dbReference type="SAM" id="MobiDB-lite"/>
    </source>
</evidence>
<evidence type="ECO:0000313" key="2">
    <source>
        <dbReference type="EMBL" id="CAK5277427.1"/>
    </source>
</evidence>